<sequence length="57" mass="6655">MRKVIRFLAMVLNALVGIEEEKPATRYMSVYEAQEKLDAGSISMREYNEAFERKEVI</sequence>
<keyword evidence="2" id="KW-1185">Reference proteome</keyword>
<evidence type="ECO:0000313" key="2">
    <source>
        <dbReference type="Proteomes" id="UP000054908"/>
    </source>
</evidence>
<accession>A0A0W0VY08</accession>
<dbReference type="STRING" id="466.Lmac_2105"/>
<gene>
    <name evidence="1" type="ORF">Lmac_2105</name>
</gene>
<comment type="caution">
    <text evidence="1">The sequence shown here is derived from an EMBL/GenBank/DDBJ whole genome shotgun (WGS) entry which is preliminary data.</text>
</comment>
<dbReference type="EMBL" id="LNYL01000045">
    <property type="protein sequence ID" value="KTD25127.1"/>
    <property type="molecule type" value="Genomic_DNA"/>
</dbReference>
<dbReference type="AlphaFoldDB" id="A0A0W0VY08"/>
<dbReference type="Proteomes" id="UP000054908">
    <property type="component" value="Unassembled WGS sequence"/>
</dbReference>
<proteinExistence type="predicted"/>
<reference evidence="1 2" key="1">
    <citation type="submission" date="2015-11" db="EMBL/GenBank/DDBJ databases">
        <title>Genomic analysis of 38 Legionella species identifies large and diverse effector repertoires.</title>
        <authorList>
            <person name="Burstein D."/>
            <person name="Amaro F."/>
            <person name="Zusman T."/>
            <person name="Lifshitz Z."/>
            <person name="Cohen O."/>
            <person name="Gilbert J.A."/>
            <person name="Pupko T."/>
            <person name="Shuman H.A."/>
            <person name="Segal G."/>
        </authorList>
    </citation>
    <scope>NUCLEOTIDE SEQUENCE [LARGE SCALE GENOMIC DNA]</scope>
    <source>
        <strain evidence="1 2">PX-1-G2-E2</strain>
    </source>
</reference>
<evidence type="ECO:0000313" key="1">
    <source>
        <dbReference type="EMBL" id="KTD25127.1"/>
    </source>
</evidence>
<dbReference type="PATRIC" id="fig|466.6.peg.2234"/>
<dbReference type="RefSeq" id="WP_165481453.1">
    <property type="nucleotide sequence ID" value="NZ_CAAAIB010000008.1"/>
</dbReference>
<organism evidence="1 2">
    <name type="scientific">Legionella maceachernii</name>
    <dbReference type="NCBI Taxonomy" id="466"/>
    <lineage>
        <taxon>Bacteria</taxon>
        <taxon>Pseudomonadati</taxon>
        <taxon>Pseudomonadota</taxon>
        <taxon>Gammaproteobacteria</taxon>
        <taxon>Legionellales</taxon>
        <taxon>Legionellaceae</taxon>
        <taxon>Legionella</taxon>
    </lineage>
</organism>
<name>A0A0W0VY08_9GAMM</name>
<protein>
    <submittedName>
        <fullName evidence="1">Uncharacterized protein</fullName>
    </submittedName>
</protein>